<organism evidence="1 2">
    <name type="scientific">Terrabacter carboxydivorans</name>
    <dbReference type="NCBI Taxonomy" id="619730"/>
    <lineage>
        <taxon>Bacteria</taxon>
        <taxon>Bacillati</taxon>
        <taxon>Actinomycetota</taxon>
        <taxon>Actinomycetes</taxon>
        <taxon>Micrococcales</taxon>
        <taxon>Intrasporangiaceae</taxon>
        <taxon>Terrabacter</taxon>
    </lineage>
</organism>
<dbReference type="Proteomes" id="UP001500730">
    <property type="component" value="Unassembled WGS sequence"/>
</dbReference>
<evidence type="ECO:0000313" key="1">
    <source>
        <dbReference type="EMBL" id="GAA2492314.1"/>
    </source>
</evidence>
<comment type="caution">
    <text evidence="1">The sequence shown here is derived from an EMBL/GenBank/DDBJ whole genome shotgun (WGS) entry which is preliminary data.</text>
</comment>
<dbReference type="EMBL" id="BAAARE010000014">
    <property type="protein sequence ID" value="GAA2492314.1"/>
    <property type="molecule type" value="Genomic_DNA"/>
</dbReference>
<gene>
    <name evidence="1" type="ORF">GCM10009858_32950</name>
</gene>
<accession>A0ABN3LYG3</accession>
<reference evidence="1 2" key="1">
    <citation type="journal article" date="2019" name="Int. J. Syst. Evol. Microbiol.">
        <title>The Global Catalogue of Microorganisms (GCM) 10K type strain sequencing project: providing services to taxonomists for standard genome sequencing and annotation.</title>
        <authorList>
            <consortium name="The Broad Institute Genomics Platform"/>
            <consortium name="The Broad Institute Genome Sequencing Center for Infectious Disease"/>
            <person name="Wu L."/>
            <person name="Ma J."/>
        </authorList>
    </citation>
    <scope>NUCLEOTIDE SEQUENCE [LARGE SCALE GENOMIC DNA]</scope>
    <source>
        <strain evidence="1 2">JCM 16259</strain>
    </source>
</reference>
<protein>
    <submittedName>
        <fullName evidence="1">Uncharacterized protein</fullName>
    </submittedName>
</protein>
<name>A0ABN3LYG3_9MICO</name>
<proteinExistence type="predicted"/>
<dbReference type="RefSeq" id="WP_344256100.1">
    <property type="nucleotide sequence ID" value="NZ_BAAARE010000014.1"/>
</dbReference>
<evidence type="ECO:0000313" key="2">
    <source>
        <dbReference type="Proteomes" id="UP001500730"/>
    </source>
</evidence>
<keyword evidence="2" id="KW-1185">Reference proteome</keyword>
<sequence length="570" mass="62912">MPYGTARYLISEQYAPEYVAAKGQRYSHVGWLYKLLHLCPRRDLIAALTLAARVASDPAERDEWTAYVLANVDPTLAAAMRSALAPTDRGPHFVFLARQPVLLALRAALTEPVVRGPGDDDPRIAATLLSHHVAHGDMVSRYLRGPEPVMGGRPESDTMHLVVHALFNLPLDYGALIARTEFLWTHYESQLTRYPPRAPLRDMVREATGLDLEDILALAFALFAHVSSLGVHSTSVALDMSQLGLPADVVSRFLTLFSDSRAGFARALKGGPVGAGEWFFLPFENRPLLRLSKTDVLVIDMVLLQRRFTSALYWLVHDHERDTHGNTARIQWTQTYSELVEMHAEHLLKDAAPPMLDGTSSFFTEETVRLLGGSAADCGIDFGDFVLVADIVQHNVKVPARAFADASAFRDDVKKSVLGKARQLDDTIEQLLTKVAHRAHPLGRRPRRVVPMVVEGAEFPVIAETTAYINDELESAGLLRQPECTRLLVVTLAELEMLASLIHAGIVASARAAIHGYAIDRGGDSFTNHLHRNYAIGGPMLRASFMAQQQSLALAEVLKRLQVQPEDDRA</sequence>